<dbReference type="InterPro" id="IPR004358">
    <property type="entry name" value="Sig_transdc_His_kin-like_C"/>
</dbReference>
<accession>A0ABQ1GVE8</accession>
<dbReference type="Pfam" id="PF00512">
    <property type="entry name" value="HisKA"/>
    <property type="match status" value="1"/>
</dbReference>
<dbReference type="InterPro" id="IPR003661">
    <property type="entry name" value="HisK_dim/P_dom"/>
</dbReference>
<dbReference type="PROSITE" id="PS50112">
    <property type="entry name" value="PAS"/>
    <property type="match status" value="2"/>
</dbReference>
<dbReference type="CDD" id="cd00082">
    <property type="entry name" value="HisKA"/>
    <property type="match status" value="1"/>
</dbReference>
<keyword evidence="6" id="KW-0418">Kinase</keyword>
<dbReference type="Gene3D" id="1.10.287.130">
    <property type="match status" value="1"/>
</dbReference>
<dbReference type="SUPFAM" id="SSF47384">
    <property type="entry name" value="Homodimeric domain of signal transducing histidine kinase"/>
    <property type="match status" value="1"/>
</dbReference>
<evidence type="ECO:0000256" key="2">
    <source>
        <dbReference type="ARBA" id="ARBA00012438"/>
    </source>
</evidence>
<dbReference type="InterPro" id="IPR035965">
    <property type="entry name" value="PAS-like_dom_sf"/>
</dbReference>
<dbReference type="CDD" id="cd16922">
    <property type="entry name" value="HATPase_EvgS-ArcB-TorS-like"/>
    <property type="match status" value="1"/>
</dbReference>
<keyword evidence="15" id="KW-1185">Reference proteome</keyword>
<feature type="domain" description="PAC" evidence="13">
    <location>
        <begin position="121"/>
        <end position="177"/>
    </location>
</feature>
<dbReference type="CDD" id="cd17546">
    <property type="entry name" value="REC_hyHK_CKI1_RcsC-like"/>
    <property type="match status" value="1"/>
</dbReference>
<dbReference type="SMART" id="SM00091">
    <property type="entry name" value="PAS"/>
    <property type="match status" value="2"/>
</dbReference>
<evidence type="ECO:0000256" key="9">
    <source>
        <dbReference type="PROSITE-ProRule" id="PRU00169"/>
    </source>
</evidence>
<dbReference type="SUPFAM" id="SSF55785">
    <property type="entry name" value="PYP-like sensor domain (PAS domain)"/>
    <property type="match status" value="3"/>
</dbReference>
<evidence type="ECO:0000256" key="1">
    <source>
        <dbReference type="ARBA" id="ARBA00000085"/>
    </source>
</evidence>
<dbReference type="Pfam" id="PF00072">
    <property type="entry name" value="Response_reg"/>
    <property type="match status" value="1"/>
</dbReference>
<dbReference type="PRINTS" id="PR00344">
    <property type="entry name" value="BCTRLSENSOR"/>
</dbReference>
<evidence type="ECO:0000256" key="6">
    <source>
        <dbReference type="ARBA" id="ARBA00022777"/>
    </source>
</evidence>
<dbReference type="SMART" id="SM00388">
    <property type="entry name" value="HisKA"/>
    <property type="match status" value="1"/>
</dbReference>
<feature type="modified residue" description="4-aspartylphosphate" evidence="9">
    <location>
        <position position="607"/>
    </location>
</feature>
<dbReference type="SMART" id="SM00448">
    <property type="entry name" value="REC"/>
    <property type="match status" value="1"/>
</dbReference>
<dbReference type="SMART" id="SM00387">
    <property type="entry name" value="HATPase_c"/>
    <property type="match status" value="1"/>
</dbReference>
<dbReference type="InterPro" id="IPR036097">
    <property type="entry name" value="HisK_dim/P_sf"/>
</dbReference>
<evidence type="ECO:0000313" key="14">
    <source>
        <dbReference type="EMBL" id="GGA50285.1"/>
    </source>
</evidence>
<evidence type="ECO:0000256" key="7">
    <source>
        <dbReference type="ARBA" id="ARBA00022840"/>
    </source>
</evidence>
<dbReference type="InterPro" id="IPR003594">
    <property type="entry name" value="HATPase_dom"/>
</dbReference>
<protein>
    <recommendedName>
        <fullName evidence="2">histidine kinase</fullName>
        <ecNumber evidence="2">2.7.13.3</ecNumber>
    </recommendedName>
</protein>
<dbReference type="SUPFAM" id="SSF52172">
    <property type="entry name" value="CheY-like"/>
    <property type="match status" value="1"/>
</dbReference>
<dbReference type="InterPro" id="IPR000700">
    <property type="entry name" value="PAS-assoc_C"/>
</dbReference>
<dbReference type="PROSITE" id="PS50113">
    <property type="entry name" value="PAC"/>
    <property type="match status" value="1"/>
</dbReference>
<dbReference type="NCBIfam" id="TIGR00229">
    <property type="entry name" value="sensory_box"/>
    <property type="match status" value="1"/>
</dbReference>
<evidence type="ECO:0000313" key="15">
    <source>
        <dbReference type="Proteomes" id="UP000609323"/>
    </source>
</evidence>
<name>A0ABQ1GVE8_9BACL</name>
<evidence type="ECO:0000256" key="4">
    <source>
        <dbReference type="ARBA" id="ARBA00022679"/>
    </source>
</evidence>
<keyword evidence="5" id="KW-0547">Nucleotide-binding</keyword>
<evidence type="ECO:0000256" key="8">
    <source>
        <dbReference type="ARBA" id="ARBA00023012"/>
    </source>
</evidence>
<dbReference type="Pfam" id="PF02518">
    <property type="entry name" value="HATPase_c"/>
    <property type="match status" value="1"/>
</dbReference>
<dbReference type="InterPro" id="IPR011006">
    <property type="entry name" value="CheY-like_superfamily"/>
</dbReference>
<feature type="domain" description="Response regulatory" evidence="11">
    <location>
        <begin position="558"/>
        <end position="675"/>
    </location>
</feature>
<evidence type="ECO:0000259" key="12">
    <source>
        <dbReference type="PROSITE" id="PS50112"/>
    </source>
</evidence>
<dbReference type="Gene3D" id="3.30.450.20">
    <property type="entry name" value="PAS domain"/>
    <property type="match status" value="2"/>
</dbReference>
<dbReference type="CDD" id="cd00130">
    <property type="entry name" value="PAS"/>
    <property type="match status" value="2"/>
</dbReference>
<feature type="domain" description="PAS" evidence="12">
    <location>
        <begin position="54"/>
        <end position="126"/>
    </location>
</feature>
<feature type="domain" description="Histidine kinase" evidence="10">
    <location>
        <begin position="309"/>
        <end position="532"/>
    </location>
</feature>
<dbReference type="InterPro" id="IPR000014">
    <property type="entry name" value="PAS"/>
</dbReference>
<dbReference type="Gene3D" id="3.30.565.10">
    <property type="entry name" value="Histidine kinase-like ATPase, C-terminal domain"/>
    <property type="match status" value="1"/>
</dbReference>
<dbReference type="EMBL" id="BMHF01000021">
    <property type="protein sequence ID" value="GGA50285.1"/>
    <property type="molecule type" value="Genomic_DNA"/>
</dbReference>
<evidence type="ECO:0000256" key="5">
    <source>
        <dbReference type="ARBA" id="ARBA00022741"/>
    </source>
</evidence>
<evidence type="ECO:0000256" key="3">
    <source>
        <dbReference type="ARBA" id="ARBA00022553"/>
    </source>
</evidence>
<feature type="domain" description="PAS" evidence="12">
    <location>
        <begin position="178"/>
        <end position="254"/>
    </location>
</feature>
<evidence type="ECO:0000259" key="10">
    <source>
        <dbReference type="PROSITE" id="PS50109"/>
    </source>
</evidence>
<evidence type="ECO:0000259" key="11">
    <source>
        <dbReference type="PROSITE" id="PS50110"/>
    </source>
</evidence>
<organism evidence="14 15">
    <name type="scientific">Paenibacillus physcomitrellae</name>
    <dbReference type="NCBI Taxonomy" id="1619311"/>
    <lineage>
        <taxon>Bacteria</taxon>
        <taxon>Bacillati</taxon>
        <taxon>Bacillota</taxon>
        <taxon>Bacilli</taxon>
        <taxon>Bacillales</taxon>
        <taxon>Paenibacillaceae</taxon>
        <taxon>Paenibacillus</taxon>
    </lineage>
</organism>
<dbReference type="Pfam" id="PF13426">
    <property type="entry name" value="PAS_9"/>
    <property type="match status" value="1"/>
</dbReference>
<dbReference type="SMART" id="SM00086">
    <property type="entry name" value="PAC"/>
    <property type="match status" value="3"/>
</dbReference>
<comment type="catalytic activity">
    <reaction evidence="1">
        <text>ATP + protein L-histidine = ADP + protein N-phospho-L-histidine.</text>
        <dbReference type="EC" id="2.7.13.3"/>
    </reaction>
</comment>
<keyword evidence="8" id="KW-0902">Two-component regulatory system</keyword>
<dbReference type="PROSITE" id="PS50109">
    <property type="entry name" value="HIS_KIN"/>
    <property type="match status" value="1"/>
</dbReference>
<dbReference type="InterPro" id="IPR005467">
    <property type="entry name" value="His_kinase_dom"/>
</dbReference>
<dbReference type="Gene3D" id="2.10.70.100">
    <property type="match status" value="1"/>
</dbReference>
<keyword evidence="3 9" id="KW-0597">Phosphoprotein</keyword>
<keyword evidence="7" id="KW-0067">ATP-binding</keyword>
<dbReference type="PANTHER" id="PTHR45339">
    <property type="entry name" value="HYBRID SIGNAL TRANSDUCTION HISTIDINE KINASE J"/>
    <property type="match status" value="1"/>
</dbReference>
<gene>
    <name evidence="14" type="ORF">GCM10010917_39380</name>
</gene>
<dbReference type="Proteomes" id="UP000609323">
    <property type="component" value="Unassembled WGS sequence"/>
</dbReference>
<dbReference type="Pfam" id="PF08447">
    <property type="entry name" value="PAS_3"/>
    <property type="match status" value="1"/>
</dbReference>
<comment type="caution">
    <text evidence="14">The sequence shown here is derived from an EMBL/GenBank/DDBJ whole genome shotgun (WGS) entry which is preliminary data.</text>
</comment>
<dbReference type="SUPFAM" id="SSF55874">
    <property type="entry name" value="ATPase domain of HSP90 chaperone/DNA topoisomerase II/histidine kinase"/>
    <property type="match status" value="1"/>
</dbReference>
<dbReference type="InterPro" id="IPR001789">
    <property type="entry name" value="Sig_transdc_resp-reg_receiver"/>
</dbReference>
<proteinExistence type="predicted"/>
<dbReference type="InterPro" id="IPR013655">
    <property type="entry name" value="PAS_fold_3"/>
</dbReference>
<dbReference type="PANTHER" id="PTHR45339:SF1">
    <property type="entry name" value="HYBRID SIGNAL TRANSDUCTION HISTIDINE KINASE J"/>
    <property type="match status" value="1"/>
</dbReference>
<reference evidence="15" key="1">
    <citation type="journal article" date="2019" name="Int. J. Syst. Evol. Microbiol.">
        <title>The Global Catalogue of Microorganisms (GCM) 10K type strain sequencing project: providing services to taxonomists for standard genome sequencing and annotation.</title>
        <authorList>
            <consortium name="The Broad Institute Genomics Platform"/>
            <consortium name="The Broad Institute Genome Sequencing Center for Infectious Disease"/>
            <person name="Wu L."/>
            <person name="Ma J."/>
        </authorList>
    </citation>
    <scope>NUCLEOTIDE SEQUENCE [LARGE SCALE GENOMIC DNA]</scope>
    <source>
        <strain evidence="15">CGMCC 1.15044</strain>
    </source>
</reference>
<dbReference type="PROSITE" id="PS50110">
    <property type="entry name" value="RESPONSE_REGULATORY"/>
    <property type="match status" value="1"/>
</dbReference>
<evidence type="ECO:0000259" key="13">
    <source>
        <dbReference type="PROSITE" id="PS50113"/>
    </source>
</evidence>
<dbReference type="InterPro" id="IPR001610">
    <property type="entry name" value="PAC"/>
</dbReference>
<sequence length="677" mass="75196">MRVLIAAGEGAGVCQGKTSSGAYVPLGFIVKPMILEGQQAVIAVARDISERMRKERTLEQAMDITSIGVWEWDFAAGVVTLSESVCRMCGLGEEGRVASPSELVQEIHPDDRSELVQAVKSAKEGGTLNGIFRTSNGLQYLHFRATITKDTNGDPVLMNGTIQDVTERKKVERQLQETVERYTSLKKYNYDAVFSLDLQGRIINGNKVAEHMTGYMASEMSGQPFVRFVGEDKLPPIFEGQINENLIKQIIHRDGTATEVLSTFAPIIINGEQVGLYVIAKDISEQKKLLVAKEAAERTNKAKSQFLAMMSHEIRTPMNGVIGMTDLLLESEGLNETQVEYVHMIRKSGELLLSIINDILDFSKLESGRTPLLSSTFSLRECLQETIQLLSTQALEKHLSLNYEVQADVPDQLTGDVGKLKQVLVNLIGNAIKFTFEGSVLVTVSRPASEDGKQKLQFTVRDTGIGIPEQQREHLFEPFYQLDYYRNRTSEGTGLGLAISKQLVEMMGGEIWVDESQPMEGSTFSFTVSAHFPASQPEEGSAGGAWQTAMNMEKRSLSILVAEDNEINQKVIRKMLEKQGHSVEVVDNGHKVITAVKQRAFDMIFMDVLMPEMDGLEAARILNRDYPKEQRPVIIAVTANALPDDREKCLAAGMDDYMSKPLKSQAIADMIKKYFHL</sequence>
<dbReference type="InterPro" id="IPR036890">
    <property type="entry name" value="HATPase_C_sf"/>
</dbReference>
<keyword evidence="4" id="KW-0808">Transferase</keyword>
<dbReference type="Gene3D" id="3.40.50.2300">
    <property type="match status" value="1"/>
</dbReference>
<dbReference type="EC" id="2.7.13.3" evidence="2"/>